<sequence>MAKYRIYDVTLSKKTVGPGERLVVQVDIITWDWIKKNLTWGSLKERFKWGDLIGS</sequence>
<name>A0A8S5TCP6_9CAUD</name>
<protein>
    <submittedName>
        <fullName evidence="1">Uncharacterized protein</fullName>
    </submittedName>
</protein>
<proteinExistence type="predicted"/>
<dbReference type="EMBL" id="BK032797">
    <property type="protein sequence ID" value="DAF60811.1"/>
    <property type="molecule type" value="Genomic_DNA"/>
</dbReference>
<accession>A0A8S5TCP6</accession>
<evidence type="ECO:0000313" key="1">
    <source>
        <dbReference type="EMBL" id="DAF60811.1"/>
    </source>
</evidence>
<reference evidence="1" key="1">
    <citation type="journal article" date="2021" name="Proc. Natl. Acad. Sci. U.S.A.">
        <title>A Catalog of Tens of Thousands of Viruses from Human Metagenomes Reveals Hidden Associations with Chronic Diseases.</title>
        <authorList>
            <person name="Tisza M.J."/>
            <person name="Buck C.B."/>
        </authorList>
    </citation>
    <scope>NUCLEOTIDE SEQUENCE</scope>
    <source>
        <strain evidence="1">CtNZc11</strain>
    </source>
</reference>
<organism evidence="1">
    <name type="scientific">Siphoviridae sp. ctNZc11</name>
    <dbReference type="NCBI Taxonomy" id="2827858"/>
    <lineage>
        <taxon>Viruses</taxon>
        <taxon>Duplodnaviria</taxon>
        <taxon>Heunggongvirae</taxon>
        <taxon>Uroviricota</taxon>
        <taxon>Caudoviricetes</taxon>
    </lineage>
</organism>